<evidence type="ECO:0000256" key="3">
    <source>
        <dbReference type="ARBA" id="ARBA00022801"/>
    </source>
</evidence>
<feature type="transmembrane region" description="Helical" evidence="8">
    <location>
        <begin position="801"/>
        <end position="827"/>
    </location>
</feature>
<dbReference type="Gene3D" id="3.90.190.10">
    <property type="entry name" value="Protein tyrosine phosphatase superfamily"/>
    <property type="match status" value="2"/>
</dbReference>
<evidence type="ECO:0000256" key="6">
    <source>
        <dbReference type="SAM" id="Coils"/>
    </source>
</evidence>
<dbReference type="EMBL" id="JAKMXF010000277">
    <property type="protein sequence ID" value="KAI6653347.1"/>
    <property type="molecule type" value="Genomic_DNA"/>
</dbReference>
<feature type="region of interest" description="Disordered" evidence="7">
    <location>
        <begin position="1281"/>
        <end position="1325"/>
    </location>
</feature>
<keyword evidence="4" id="KW-0904">Protein phosphatase</keyword>
<keyword evidence="9" id="KW-0732">Signal</keyword>
<dbReference type="GO" id="GO:0004725">
    <property type="term" value="F:protein tyrosine phosphatase activity"/>
    <property type="evidence" value="ECO:0007669"/>
    <property type="project" value="UniProtKB-EC"/>
</dbReference>
<sequence length="1757" mass="201545">MYLLIILLISFWVQGHTFDISVSVDNGPIQGYNNGDIVDVRVGTGVLLIADLECEWHWDIVNDNSPSLTTQTSGITRLLHIVPFTREEMGVYSCDYFDMKSNLTLVATGSNIFRTYGGRSIETVRNNSVVLATINSDDDILISCIQSTVLSRVMYWMGPEGSDVMNNGSVYVRGAAERGESVLVIEASDKMTEGVYTCITDNKNSYSILVYRDVYAIVRGNGEREILDEEMEIVYVSIGEEINLVCPEGSIPGYQGENEGRIEHLFQILYIPLFTYNEAGIYQCKNGITDNQVELIAINSALIYTLHSPIALANNSLISIVDDVTQSSVVCAGSRNGNGNYTGWYLNGELIQVYTGLTGENQLVRYNQSLGGLELYLPEVSSMYQGEYMCVVTVVNSTGDIGVEIHYVSVYLNELELVLVSDTGDYIEQKTVIFLQSTIIREITCKSAEFYPRTVSVNWTADTIMYSSENNTIHLPNLSQSSLYTCHASNPYSTGSISVYILSDTLNANLSVAYNNRRVEAYRDDVIDVELDVGFQNVVVECIALQAVLTLPWGEMRSDGMSINTVNYTIELVTPEYNGVVSCTGVSHEVTRIQITTIGAVLVREHSNGWAVLESGITVIEDTEYFFCIGSDVIGLTEWDKSGINPELFVRVSVYEEILRFEPDKTPEGFYTCLARNETGSIENITQGLFNADPYGPNINTIVNGTNTSVYVLNSNGTVSLECVVDSYPPAISILWYNHDQLIGNTSTIELNVTNSSIALLCVVNTVYRSKQEFVYIINPYTNITITNTTSITPLDEKSTGILIVLLLTLLIVVFVPIAIIPIYVFIHKLVPADAEIVLYWKDRIRGSSREREREGQVAGEFDRYKLNKVDYKNTYRLNELEDSLEEVKFWEPKKIKDEYEALKGAAHVGDEVYHTVQPVRMTSEVYVNDDLTRVTHRQTDVHKTDEVAKADSSTNSFDVTDDCTPLLEKEDRNFEPSWEEEHIKSMLDIDECPGFFIVKELFGNPGRLSEKELKVNYLNFLFHRKPDDVVFIGYCPEDNATKCGEFIFYPHGPKDKRFKVKNDKKGNDKKENNERVYYISTISYFSSQFYTMRQLRIREENTNNSLEIRLFNFLTWPQVEIGSKTYPFIEFVLSFWCKKQTPFRKKSIVLHCDAGARCATFISIYYLLRRTRKNENFNLFEFFVKLYNQGRQKELELFPTHTQYEFLHSIILDLTLTSTTCQSGELDSKYKKLFELPRDYNPWREDRMEIFMKTLEELVVDASKDLKIIAEEREAINTELDTKYQKQQKKRAERHESLKESKDKKKESEQTGVEKEEETYRSDDEIEYVEDRGKFVSSFTGQLIPEALFIKTDTAANRFKKERKQKDNRNKTQKDNRNKTQKDNRNKTQKDPFDETENSKKEYKQLKLYKPYLLNTFANSPAYTHYRTHKKHLEGGRAEAVEEQNNKENGKKDNLRRRKDIYTNKRALNIEEKLSMDECTRYELFLFGAGQVQVYGPNITDENQSQGFWLHSIYGEEIIATRHPCVNDFEYANHNNPQFNLHLYKQQRVSTVIALCTFEELIEAYTAKKKLRYDNSKRDGKQPMSPYWPPIGQDENFGPFKVKTVATGYIDDKKLMQWFDLEYKDTNDMDRHNIKVFLCKDWPTLMETNHTTGRHDRFVQFMTKVEAYTKESKSEKIAVHCSDTKPYSAQFSAVFYALRQNDTEGKIDMYQIAKGIQISRRHTSGFVTEDQYFLSMALTSDCLLSVAKNNEENSNE</sequence>
<evidence type="ECO:0000313" key="12">
    <source>
        <dbReference type="EMBL" id="KAI6653347.1"/>
    </source>
</evidence>
<keyword evidence="8" id="KW-0472">Membrane</keyword>
<dbReference type="InterPro" id="IPR000242">
    <property type="entry name" value="PTP_cat"/>
</dbReference>
<keyword evidence="6" id="KW-0175">Coiled coil</keyword>
<evidence type="ECO:0000256" key="4">
    <source>
        <dbReference type="ARBA" id="ARBA00022912"/>
    </source>
</evidence>
<dbReference type="InterPro" id="IPR003595">
    <property type="entry name" value="Tyr_Pase_cat"/>
</dbReference>
<dbReference type="PROSITE" id="PS50835">
    <property type="entry name" value="IG_LIKE"/>
    <property type="match status" value="2"/>
</dbReference>
<dbReference type="InterPro" id="IPR007110">
    <property type="entry name" value="Ig-like_dom"/>
</dbReference>
<dbReference type="PANTHER" id="PTHR19134">
    <property type="entry name" value="RECEPTOR-TYPE TYROSINE-PROTEIN PHOSPHATASE"/>
    <property type="match status" value="1"/>
</dbReference>
<keyword evidence="8" id="KW-1133">Transmembrane helix</keyword>
<feature type="chain" id="PRO_5043877094" description="protein-tyrosine-phosphatase" evidence="9">
    <location>
        <begin position="18"/>
        <end position="1757"/>
    </location>
</feature>
<feature type="domain" description="Tyrosine-protein phosphatase" evidence="10">
    <location>
        <begin position="914"/>
        <end position="1215"/>
    </location>
</feature>
<comment type="caution">
    <text evidence="12">The sequence shown here is derived from an EMBL/GenBank/DDBJ whole genome shotgun (WGS) entry which is preliminary data.</text>
</comment>
<evidence type="ECO:0000256" key="9">
    <source>
        <dbReference type="SAM" id="SignalP"/>
    </source>
</evidence>
<keyword evidence="13" id="KW-1185">Reference proteome</keyword>
<dbReference type="InterPro" id="IPR029021">
    <property type="entry name" value="Prot-tyrosine_phosphatase-like"/>
</dbReference>
<name>A0AAV7JWW5_9METZ</name>
<evidence type="ECO:0000256" key="1">
    <source>
        <dbReference type="ARBA" id="ARBA00009580"/>
    </source>
</evidence>
<dbReference type="SUPFAM" id="SSF48726">
    <property type="entry name" value="Immunoglobulin"/>
    <property type="match status" value="2"/>
</dbReference>
<protein>
    <recommendedName>
        <fullName evidence="2">protein-tyrosine-phosphatase</fullName>
        <ecNumber evidence="2">3.1.3.48</ecNumber>
    </recommendedName>
</protein>
<evidence type="ECO:0000256" key="7">
    <source>
        <dbReference type="SAM" id="MobiDB-lite"/>
    </source>
</evidence>
<dbReference type="SMART" id="SM00194">
    <property type="entry name" value="PTPc"/>
    <property type="match status" value="1"/>
</dbReference>
<feature type="domain" description="Ig-like" evidence="11">
    <location>
        <begin position="697"/>
        <end position="775"/>
    </location>
</feature>
<evidence type="ECO:0000256" key="2">
    <source>
        <dbReference type="ARBA" id="ARBA00013064"/>
    </source>
</evidence>
<evidence type="ECO:0000259" key="10">
    <source>
        <dbReference type="PROSITE" id="PS50055"/>
    </source>
</evidence>
<dbReference type="InterPro" id="IPR036179">
    <property type="entry name" value="Ig-like_dom_sf"/>
</dbReference>
<feature type="domain" description="Tyrosine-protein phosphatase" evidence="10">
    <location>
        <begin position="1467"/>
        <end position="1733"/>
    </location>
</feature>
<feature type="signal peptide" evidence="9">
    <location>
        <begin position="1"/>
        <end position="17"/>
    </location>
</feature>
<dbReference type="SUPFAM" id="SSF52799">
    <property type="entry name" value="(Phosphotyrosine protein) phosphatases II"/>
    <property type="match status" value="2"/>
</dbReference>
<dbReference type="Proteomes" id="UP001165289">
    <property type="component" value="Unassembled WGS sequence"/>
</dbReference>
<accession>A0AAV7JWW5</accession>
<keyword evidence="8" id="KW-0812">Transmembrane</keyword>
<evidence type="ECO:0000259" key="11">
    <source>
        <dbReference type="PROSITE" id="PS50835"/>
    </source>
</evidence>
<feature type="compositionally biased region" description="Basic and acidic residues" evidence="7">
    <location>
        <begin position="1365"/>
        <end position="1401"/>
    </location>
</feature>
<comment type="catalytic activity">
    <reaction evidence="5">
        <text>O-phospho-L-tyrosyl-[protein] + H2O = L-tyrosyl-[protein] + phosphate</text>
        <dbReference type="Rhea" id="RHEA:10684"/>
        <dbReference type="Rhea" id="RHEA-COMP:10136"/>
        <dbReference type="Rhea" id="RHEA-COMP:20101"/>
        <dbReference type="ChEBI" id="CHEBI:15377"/>
        <dbReference type="ChEBI" id="CHEBI:43474"/>
        <dbReference type="ChEBI" id="CHEBI:46858"/>
        <dbReference type="ChEBI" id="CHEBI:61978"/>
        <dbReference type="EC" id="3.1.3.48"/>
    </reaction>
</comment>
<dbReference type="EC" id="3.1.3.48" evidence="2"/>
<evidence type="ECO:0000256" key="8">
    <source>
        <dbReference type="SAM" id="Phobius"/>
    </source>
</evidence>
<evidence type="ECO:0000256" key="5">
    <source>
        <dbReference type="ARBA" id="ARBA00051722"/>
    </source>
</evidence>
<feature type="compositionally biased region" description="Basic and acidic residues" evidence="7">
    <location>
        <begin position="1294"/>
        <end position="1325"/>
    </location>
</feature>
<organism evidence="12 13">
    <name type="scientific">Oopsacas minuta</name>
    <dbReference type="NCBI Taxonomy" id="111878"/>
    <lineage>
        <taxon>Eukaryota</taxon>
        <taxon>Metazoa</taxon>
        <taxon>Porifera</taxon>
        <taxon>Hexactinellida</taxon>
        <taxon>Hexasterophora</taxon>
        <taxon>Lyssacinosida</taxon>
        <taxon>Leucopsacidae</taxon>
        <taxon>Oopsacas</taxon>
    </lineage>
</organism>
<gene>
    <name evidence="12" type="ORF">LOD99_3567</name>
</gene>
<keyword evidence="3" id="KW-0378">Hydrolase</keyword>
<proteinExistence type="inferred from homology"/>
<feature type="region of interest" description="Disordered" evidence="7">
    <location>
        <begin position="1360"/>
        <end position="1401"/>
    </location>
</feature>
<comment type="similarity">
    <text evidence="1">Belongs to the protein-tyrosine phosphatase family.</text>
</comment>
<feature type="coiled-coil region" evidence="6">
    <location>
        <begin position="1439"/>
        <end position="1466"/>
    </location>
</feature>
<reference evidence="12 13" key="1">
    <citation type="journal article" date="2023" name="BMC Biol.">
        <title>The compact genome of the sponge Oopsacas minuta (Hexactinellida) is lacking key metazoan core genes.</title>
        <authorList>
            <person name="Santini S."/>
            <person name="Schenkelaars Q."/>
            <person name="Jourda C."/>
            <person name="Duchesne M."/>
            <person name="Belahbib H."/>
            <person name="Rocher C."/>
            <person name="Selva M."/>
            <person name="Riesgo A."/>
            <person name="Vervoort M."/>
            <person name="Leys S.P."/>
            <person name="Kodjabachian L."/>
            <person name="Le Bivic A."/>
            <person name="Borchiellini C."/>
            <person name="Claverie J.M."/>
            <person name="Renard E."/>
        </authorList>
    </citation>
    <scope>NUCLEOTIDE SEQUENCE [LARGE SCALE GENOMIC DNA]</scope>
    <source>
        <strain evidence="12">SPO-2</strain>
    </source>
</reference>
<evidence type="ECO:0000313" key="13">
    <source>
        <dbReference type="Proteomes" id="UP001165289"/>
    </source>
</evidence>
<dbReference type="SMART" id="SM00404">
    <property type="entry name" value="PTPc_motif"/>
    <property type="match status" value="2"/>
</dbReference>
<dbReference type="InterPro" id="IPR050348">
    <property type="entry name" value="Protein-Tyr_Phosphatase"/>
</dbReference>
<dbReference type="PROSITE" id="PS50055">
    <property type="entry name" value="TYR_PHOSPHATASE_PTP"/>
    <property type="match status" value="2"/>
</dbReference>
<dbReference type="PANTHER" id="PTHR19134:SF562">
    <property type="entry name" value="PROTEIN-TYROSINE-PHOSPHATASE"/>
    <property type="match status" value="1"/>
</dbReference>
<dbReference type="Pfam" id="PF00102">
    <property type="entry name" value="Y_phosphatase"/>
    <property type="match status" value="2"/>
</dbReference>
<feature type="domain" description="Ig-like" evidence="11">
    <location>
        <begin position="437"/>
        <end position="498"/>
    </location>
</feature>